<dbReference type="InterPro" id="IPR003601">
    <property type="entry name" value="Topo_IA_2"/>
</dbReference>
<dbReference type="SMART" id="SM00436">
    <property type="entry name" value="TOP1Bc"/>
    <property type="match status" value="1"/>
</dbReference>
<protein>
    <recommendedName>
        <fullName evidence="3">DNA topoisomerase</fullName>
        <ecNumber evidence="3">5.6.2.1</ecNumber>
    </recommendedName>
    <alternativeName>
        <fullName evidence="10">Omega-protein</fullName>
    </alternativeName>
    <alternativeName>
        <fullName evidence="9">Relaxing enzyme</fullName>
    </alternativeName>
    <alternativeName>
        <fullName evidence="7">Swivelase</fullName>
    </alternativeName>
    <alternativeName>
        <fullName evidence="8">Untwisting enzyme</fullName>
    </alternativeName>
</protein>
<dbReference type="GO" id="GO:0006310">
    <property type="term" value="P:DNA recombination"/>
    <property type="evidence" value="ECO:0007669"/>
    <property type="project" value="TreeGrafter"/>
</dbReference>
<keyword evidence="15" id="KW-1185">Reference proteome</keyword>
<comment type="catalytic activity">
    <reaction evidence="1">
        <text>ATP-independent breakage of single-stranded DNA, followed by passage and rejoining.</text>
        <dbReference type="EC" id="5.6.2.1"/>
    </reaction>
</comment>
<evidence type="ECO:0000313" key="13">
    <source>
        <dbReference type="EMBL" id="MEO5285909.1"/>
    </source>
</evidence>
<gene>
    <name evidence="13" type="ORF">AAVZ08_04750</name>
    <name evidence="14" type="ORF">ABC765_04825</name>
</gene>
<dbReference type="GO" id="GO:0003677">
    <property type="term" value="F:DNA binding"/>
    <property type="evidence" value="ECO:0007669"/>
    <property type="project" value="UniProtKB-KW"/>
</dbReference>
<dbReference type="Proteomes" id="UP001456307">
    <property type="component" value="Unassembled WGS sequence"/>
</dbReference>
<dbReference type="AlphaFoldDB" id="A0AAU7C5H5"/>
<reference evidence="13 15" key="2">
    <citation type="submission" date="2024-04" db="EMBL/GenBank/DDBJ databases">
        <title>Limosilactobacillus allomucosae sp. nov., a novel species isolated from wild boar faecal samples as potential probiotics for domestic pigs.</title>
        <authorList>
            <person name="Chen B."/>
        </authorList>
    </citation>
    <scope>NUCLEOTIDE SEQUENCE [LARGE SCALE GENOMIC DNA]</scope>
    <source>
        <strain evidence="13 15">WILCCON 0055</strain>
    </source>
</reference>
<dbReference type="KEGG" id="lalo:ABC765_04825"/>
<dbReference type="GO" id="GO:0006281">
    <property type="term" value="P:DNA repair"/>
    <property type="evidence" value="ECO:0007669"/>
    <property type="project" value="TreeGrafter"/>
</dbReference>
<dbReference type="InterPro" id="IPR023406">
    <property type="entry name" value="Topo_IA_AS"/>
</dbReference>
<dbReference type="GO" id="GO:0006265">
    <property type="term" value="P:DNA topological change"/>
    <property type="evidence" value="ECO:0007669"/>
    <property type="project" value="InterPro"/>
</dbReference>
<dbReference type="Pfam" id="PF01751">
    <property type="entry name" value="Toprim"/>
    <property type="match status" value="1"/>
</dbReference>
<evidence type="ECO:0000259" key="11">
    <source>
        <dbReference type="PROSITE" id="PS50880"/>
    </source>
</evidence>
<dbReference type="InterPro" id="IPR013497">
    <property type="entry name" value="Topo_IA_cen"/>
</dbReference>
<evidence type="ECO:0000313" key="14">
    <source>
        <dbReference type="EMBL" id="XBG96412.1"/>
    </source>
</evidence>
<dbReference type="PROSITE" id="PS50880">
    <property type="entry name" value="TOPRIM"/>
    <property type="match status" value="1"/>
</dbReference>
<dbReference type="Gene3D" id="3.40.50.140">
    <property type="match status" value="1"/>
</dbReference>
<evidence type="ECO:0000259" key="12">
    <source>
        <dbReference type="PROSITE" id="PS52039"/>
    </source>
</evidence>
<sequence length="684" mass="76828">MAEYMILTEKKSAADNFAQALGGMSGSFDGHSYQIVHAQGHLMELAEPKDQVSNDLKDRYSSWEPENMPWNLADFSWKKEPTKGSNIRKLLSQIKKVSQSSQAIVIATDNDPSGEGELLAWEIINAIGWDGKVYREYHDDETPKSIVKAMRNLKDVSDQSQDGDYLKANVRSKWDFASMQLTRLATSYIRNAGYYVKVVNQGRLKSVMLSMVYQREQAIKNYVKKPYFEVKFQDDQGHVYARKVAKDDEEQLAKIRHSDKAMAEQELQQYQSPVHVKRLKMENKRNMPKTLLDLAKVDALLSKKGYSSNQIKNVYQQLYEAGYVSYPRTEDKVITSEQFNELVQNSKEIALLVGVNVKLLTHTAPRKELVKDSATHGANRPGSKVPASLDELGKALKNKNDLQCAKDIYCLLGRTALAILGEDYLYRVVTAVIEEYPAFGTQYNVPANYNYKQIYCEGELPKAPKPLGKQAKSIVAEGANPKPSKPTKAWLFKRLANYGKYGIGTGATQQSTMAELTSAKSNSHLLKDTKGVLSLTETGLMSAVIARGTMIASPKATEQLFRGMDAVGAFKLEPQKVLNSINTVITHDKPLLQQNMALVEQTIGKPEKKQYPKRDKVDVTYQGKPVQINAKWGEHTWTQGELTELSAGNTITFDYKKGQITGQLGEREYKGHKFIAFVPDFDKD</sequence>
<dbReference type="Pfam" id="PF01131">
    <property type="entry name" value="Topoisom_bac"/>
    <property type="match status" value="1"/>
</dbReference>
<dbReference type="SUPFAM" id="SSF56712">
    <property type="entry name" value="Prokaryotic type I DNA topoisomerase"/>
    <property type="match status" value="1"/>
</dbReference>
<proteinExistence type="inferred from homology"/>
<dbReference type="SMART" id="SM00437">
    <property type="entry name" value="TOP1Ac"/>
    <property type="match status" value="1"/>
</dbReference>
<name>A0AAU7C5H5_9LACO</name>
<evidence type="ECO:0000256" key="3">
    <source>
        <dbReference type="ARBA" id="ARBA00012891"/>
    </source>
</evidence>
<dbReference type="InterPro" id="IPR013824">
    <property type="entry name" value="Topo_IA_cen_sub1"/>
</dbReference>
<keyword evidence="4" id="KW-0799">Topoisomerase</keyword>
<dbReference type="InterPro" id="IPR003602">
    <property type="entry name" value="Topo_IA_DNA-bd_dom"/>
</dbReference>
<keyword evidence="6 14" id="KW-0413">Isomerase</keyword>
<evidence type="ECO:0000256" key="10">
    <source>
        <dbReference type="ARBA" id="ARBA00032877"/>
    </source>
</evidence>
<dbReference type="EMBL" id="JBCNVT010000001">
    <property type="protein sequence ID" value="MEO5285909.1"/>
    <property type="molecule type" value="Genomic_DNA"/>
</dbReference>
<dbReference type="EMBL" id="CP154878">
    <property type="protein sequence ID" value="XBG96412.1"/>
    <property type="molecule type" value="Genomic_DNA"/>
</dbReference>
<comment type="similarity">
    <text evidence="2">Belongs to the type IA topoisomerase family.</text>
</comment>
<evidence type="ECO:0000256" key="8">
    <source>
        <dbReference type="ARBA" id="ARBA00031985"/>
    </source>
</evidence>
<dbReference type="Gene3D" id="2.70.20.10">
    <property type="entry name" value="Topoisomerase I, domain 3"/>
    <property type="match status" value="1"/>
</dbReference>
<dbReference type="PANTHER" id="PTHR11390:SF21">
    <property type="entry name" value="DNA TOPOISOMERASE 3-ALPHA"/>
    <property type="match status" value="1"/>
</dbReference>
<dbReference type="GO" id="GO:0043597">
    <property type="term" value="C:cytoplasmic replication fork"/>
    <property type="evidence" value="ECO:0007669"/>
    <property type="project" value="TreeGrafter"/>
</dbReference>
<dbReference type="RefSeq" id="WP_347963517.1">
    <property type="nucleotide sequence ID" value="NZ_CP154878.1"/>
</dbReference>
<dbReference type="GO" id="GO:0003917">
    <property type="term" value="F:DNA topoisomerase type I (single strand cut, ATP-independent) activity"/>
    <property type="evidence" value="ECO:0007669"/>
    <property type="project" value="UniProtKB-EC"/>
</dbReference>
<dbReference type="Gene3D" id="1.10.460.10">
    <property type="entry name" value="Topoisomerase I, domain 2"/>
    <property type="match status" value="1"/>
</dbReference>
<dbReference type="PRINTS" id="PR00417">
    <property type="entry name" value="PRTPISMRASEI"/>
</dbReference>
<evidence type="ECO:0000256" key="7">
    <source>
        <dbReference type="ARBA" id="ARBA00030003"/>
    </source>
</evidence>
<feature type="domain" description="Toprim" evidence="11">
    <location>
        <begin position="3"/>
        <end position="142"/>
    </location>
</feature>
<evidence type="ECO:0000256" key="1">
    <source>
        <dbReference type="ARBA" id="ARBA00000213"/>
    </source>
</evidence>
<feature type="domain" description="Topo IA-type catalytic" evidence="12">
    <location>
        <begin position="160"/>
        <end position="592"/>
    </location>
</feature>
<evidence type="ECO:0000256" key="2">
    <source>
        <dbReference type="ARBA" id="ARBA00009446"/>
    </source>
</evidence>
<dbReference type="InterPro" id="IPR006171">
    <property type="entry name" value="TOPRIM_dom"/>
</dbReference>
<evidence type="ECO:0000256" key="5">
    <source>
        <dbReference type="ARBA" id="ARBA00023125"/>
    </source>
</evidence>
<dbReference type="CDD" id="cd01028">
    <property type="entry name" value="TOPRIM_TopoIA"/>
    <property type="match status" value="1"/>
</dbReference>
<dbReference type="InterPro" id="IPR013825">
    <property type="entry name" value="Topo_IA_cen_sub2"/>
</dbReference>
<evidence type="ECO:0000256" key="6">
    <source>
        <dbReference type="ARBA" id="ARBA00023235"/>
    </source>
</evidence>
<dbReference type="EC" id="5.6.2.1" evidence="3"/>
<dbReference type="InterPro" id="IPR023405">
    <property type="entry name" value="Topo_IA_core_domain"/>
</dbReference>
<organism evidence="14">
    <name type="scientific">Limosilactobacillus allomucosae</name>
    <dbReference type="NCBI Taxonomy" id="3142938"/>
    <lineage>
        <taxon>Bacteria</taxon>
        <taxon>Bacillati</taxon>
        <taxon>Bacillota</taxon>
        <taxon>Bacilli</taxon>
        <taxon>Lactobacillales</taxon>
        <taxon>Lactobacillaceae</taxon>
        <taxon>Limosilactobacillus</taxon>
    </lineage>
</organism>
<evidence type="ECO:0000313" key="15">
    <source>
        <dbReference type="Proteomes" id="UP001456307"/>
    </source>
</evidence>
<dbReference type="PANTHER" id="PTHR11390">
    <property type="entry name" value="PROKARYOTIC DNA TOPOISOMERASE"/>
    <property type="match status" value="1"/>
</dbReference>
<dbReference type="InterPro" id="IPR013826">
    <property type="entry name" value="Topo_IA_cen_sub3"/>
</dbReference>
<dbReference type="Gene3D" id="1.10.290.10">
    <property type="entry name" value="Topoisomerase I, domain 4"/>
    <property type="match status" value="1"/>
</dbReference>
<accession>A0AAU7C5H5</accession>
<dbReference type="SMART" id="SM00493">
    <property type="entry name" value="TOPRIM"/>
    <property type="match status" value="1"/>
</dbReference>
<reference evidence="14" key="1">
    <citation type="submission" date="2024-04" db="EMBL/GenBank/DDBJ databases">
        <title>Limosilactobacillus allomucosae sp. nov., a novel species isolated from wild boar faecal samples as a potential probiotics for domestic pigs.</title>
        <authorList>
            <person name="Chen B."/>
        </authorList>
    </citation>
    <scope>NUCLEOTIDE SEQUENCE</scope>
    <source>
        <strain evidence="14">WILCCON 0051</strain>
    </source>
</reference>
<evidence type="ECO:0000256" key="4">
    <source>
        <dbReference type="ARBA" id="ARBA00023029"/>
    </source>
</evidence>
<evidence type="ECO:0000256" key="9">
    <source>
        <dbReference type="ARBA" id="ARBA00032235"/>
    </source>
</evidence>
<keyword evidence="5" id="KW-0238">DNA-binding</keyword>
<dbReference type="PROSITE" id="PS00396">
    <property type="entry name" value="TOPO_IA_1"/>
    <property type="match status" value="1"/>
</dbReference>
<dbReference type="InterPro" id="IPR000380">
    <property type="entry name" value="Topo_IA"/>
</dbReference>
<dbReference type="PROSITE" id="PS52039">
    <property type="entry name" value="TOPO_IA_2"/>
    <property type="match status" value="1"/>
</dbReference>